<dbReference type="KEGG" id="bcom:BAUCODRAFT_154775"/>
<dbReference type="GO" id="GO:0016405">
    <property type="term" value="F:CoA-ligase activity"/>
    <property type="evidence" value="ECO:0007669"/>
    <property type="project" value="TreeGrafter"/>
</dbReference>
<evidence type="ECO:0008006" key="5">
    <source>
        <dbReference type="Google" id="ProtNLM"/>
    </source>
</evidence>
<sequence>MPLLATQHATIPTTDLLTWSWNNRHAYNQDRPIYVDCTNPDRRISAAEAWSLIRKLVAGFQHAGLQPGDCVCIHAFNNLYYPILVQGIIGAGGVWVGTNPSYTSFELHHTLKLSKARFVIAEPELLATIRDPATDLGVRNVFLFDAQSGRRVPELPHWETLLNHGEAYWVSFDDMATAKSTTAMLLFSSGTTGLPKAAQVSHYNLIAQHTILYENLFRPWPFPVSMITCLPFFHAANATYVHTTTLRSGFPSYVMRRFDLSLFLTSMERFAVTWQILVPPIFSALLNYAKTHGNEVRQALRSVRTIGTGAAPLDKNTQNELRAYLPPGATCIQGWAMSETSCLACLFIPPEDDDTGSVGRFLPNLDVKLVDPENPDKELPTYDVRGELCIRGPTVIRGYLDNPEANSRDWDKDGYFHTGDILYCNGSTGLWYIVDRKKELIKVRGFQVAPNELEVRRGRTLPSRAVQNIADCRTIPQGVLLSHPAILDTAVIGVKSNDGASELPRAYVVLREGKDLSESHVRGWMEERLAPYKRLVGGVRFVDVIPKTASGKILKRVLREQAVGERERISKL</sequence>
<dbReference type="PROSITE" id="PS00455">
    <property type="entry name" value="AMP_BINDING"/>
    <property type="match status" value="1"/>
</dbReference>
<dbReference type="Gene3D" id="3.40.50.12780">
    <property type="entry name" value="N-terminal domain of ligase-like"/>
    <property type="match status" value="1"/>
</dbReference>
<proteinExistence type="predicted"/>
<dbReference type="InterPro" id="IPR000873">
    <property type="entry name" value="AMP-dep_synth/lig_dom"/>
</dbReference>
<dbReference type="PANTHER" id="PTHR24096:SF265">
    <property type="entry name" value="ENZYME, PUTATIVE (AFU_ORTHOLOGUE AFUA_5G14270)-RELATED"/>
    <property type="match status" value="1"/>
</dbReference>
<dbReference type="PANTHER" id="PTHR24096">
    <property type="entry name" value="LONG-CHAIN-FATTY-ACID--COA LIGASE"/>
    <property type="match status" value="1"/>
</dbReference>
<dbReference type="HOGENOM" id="CLU_000022_59_2_1"/>
<gene>
    <name evidence="3" type="ORF">BAUCODRAFT_154775</name>
</gene>
<dbReference type="RefSeq" id="XP_007674120.1">
    <property type="nucleotide sequence ID" value="XM_007675930.1"/>
</dbReference>
<evidence type="ECO:0000313" key="4">
    <source>
        <dbReference type="Proteomes" id="UP000011761"/>
    </source>
</evidence>
<dbReference type="InterPro" id="IPR025110">
    <property type="entry name" value="AMP-bd_C"/>
</dbReference>
<dbReference type="GeneID" id="19109289"/>
<dbReference type="SUPFAM" id="SSF56801">
    <property type="entry name" value="Acetyl-CoA synthetase-like"/>
    <property type="match status" value="1"/>
</dbReference>
<evidence type="ECO:0000259" key="1">
    <source>
        <dbReference type="Pfam" id="PF00501"/>
    </source>
</evidence>
<dbReference type="OrthoDB" id="6509636at2759"/>
<dbReference type="Proteomes" id="UP000011761">
    <property type="component" value="Unassembled WGS sequence"/>
</dbReference>
<dbReference type="InterPro" id="IPR020845">
    <property type="entry name" value="AMP-binding_CS"/>
</dbReference>
<keyword evidence="4" id="KW-1185">Reference proteome</keyword>
<dbReference type="STRING" id="717646.M2LWR0"/>
<protein>
    <recommendedName>
        <fullName evidence="5">AMP-dependent synthetase/ligase domain-containing protein</fullName>
    </recommendedName>
</protein>
<dbReference type="Pfam" id="PF13193">
    <property type="entry name" value="AMP-binding_C"/>
    <property type="match status" value="1"/>
</dbReference>
<feature type="domain" description="AMP-binding enzyme C-terminal" evidence="2">
    <location>
        <begin position="479"/>
        <end position="552"/>
    </location>
</feature>
<dbReference type="Gene3D" id="3.30.300.30">
    <property type="match status" value="1"/>
</dbReference>
<dbReference type="EMBL" id="KB445552">
    <property type="protein sequence ID" value="EMC99102.1"/>
    <property type="molecule type" value="Genomic_DNA"/>
</dbReference>
<organism evidence="3 4">
    <name type="scientific">Baudoinia panamericana (strain UAMH 10762)</name>
    <name type="common">Angels' share fungus</name>
    <name type="synonym">Baudoinia compniacensis (strain UAMH 10762)</name>
    <dbReference type="NCBI Taxonomy" id="717646"/>
    <lineage>
        <taxon>Eukaryota</taxon>
        <taxon>Fungi</taxon>
        <taxon>Dikarya</taxon>
        <taxon>Ascomycota</taxon>
        <taxon>Pezizomycotina</taxon>
        <taxon>Dothideomycetes</taxon>
        <taxon>Dothideomycetidae</taxon>
        <taxon>Mycosphaerellales</taxon>
        <taxon>Teratosphaeriaceae</taxon>
        <taxon>Baudoinia</taxon>
    </lineage>
</organism>
<dbReference type="InterPro" id="IPR045851">
    <property type="entry name" value="AMP-bd_C_sf"/>
</dbReference>
<dbReference type="Pfam" id="PF00501">
    <property type="entry name" value="AMP-binding"/>
    <property type="match status" value="1"/>
</dbReference>
<dbReference type="AlphaFoldDB" id="M2LWR0"/>
<reference evidence="3 4" key="1">
    <citation type="journal article" date="2012" name="PLoS Pathog.">
        <title>Diverse lifestyles and strategies of plant pathogenesis encoded in the genomes of eighteen Dothideomycetes fungi.</title>
        <authorList>
            <person name="Ohm R.A."/>
            <person name="Feau N."/>
            <person name="Henrissat B."/>
            <person name="Schoch C.L."/>
            <person name="Horwitz B.A."/>
            <person name="Barry K.W."/>
            <person name="Condon B.J."/>
            <person name="Copeland A.C."/>
            <person name="Dhillon B."/>
            <person name="Glaser F."/>
            <person name="Hesse C.N."/>
            <person name="Kosti I."/>
            <person name="LaButti K."/>
            <person name="Lindquist E.A."/>
            <person name="Lucas S."/>
            <person name="Salamov A.A."/>
            <person name="Bradshaw R.E."/>
            <person name="Ciuffetti L."/>
            <person name="Hamelin R.C."/>
            <person name="Kema G.H.J."/>
            <person name="Lawrence C."/>
            <person name="Scott J.A."/>
            <person name="Spatafora J.W."/>
            <person name="Turgeon B.G."/>
            <person name="de Wit P.J.G.M."/>
            <person name="Zhong S."/>
            <person name="Goodwin S.B."/>
            <person name="Grigoriev I.V."/>
        </authorList>
    </citation>
    <scope>NUCLEOTIDE SEQUENCE [LARGE SCALE GENOMIC DNA]</scope>
    <source>
        <strain evidence="3 4">UAMH 10762</strain>
    </source>
</reference>
<dbReference type="InterPro" id="IPR042099">
    <property type="entry name" value="ANL_N_sf"/>
</dbReference>
<evidence type="ECO:0000313" key="3">
    <source>
        <dbReference type="EMBL" id="EMC99102.1"/>
    </source>
</evidence>
<name>M2LWR0_BAUPA</name>
<dbReference type="eggNOG" id="KOG1176">
    <property type="taxonomic scope" value="Eukaryota"/>
</dbReference>
<dbReference type="CDD" id="cd05911">
    <property type="entry name" value="Firefly_Luc_like"/>
    <property type="match status" value="1"/>
</dbReference>
<accession>M2LWR0</accession>
<feature type="domain" description="AMP-dependent synthetase/ligase" evidence="1">
    <location>
        <begin position="27"/>
        <end position="400"/>
    </location>
</feature>
<dbReference type="GO" id="GO:0019748">
    <property type="term" value="P:secondary metabolic process"/>
    <property type="evidence" value="ECO:0007669"/>
    <property type="project" value="TreeGrafter"/>
</dbReference>
<evidence type="ECO:0000259" key="2">
    <source>
        <dbReference type="Pfam" id="PF13193"/>
    </source>
</evidence>
<dbReference type="OMA" id="WVRGPWI"/>